<dbReference type="OrthoDB" id="4582561at2759"/>
<organism evidence="2 3">
    <name type="scientific">Dendryphion nanum</name>
    <dbReference type="NCBI Taxonomy" id="256645"/>
    <lineage>
        <taxon>Eukaryota</taxon>
        <taxon>Fungi</taxon>
        <taxon>Dikarya</taxon>
        <taxon>Ascomycota</taxon>
        <taxon>Pezizomycotina</taxon>
        <taxon>Dothideomycetes</taxon>
        <taxon>Pleosporomycetidae</taxon>
        <taxon>Pleosporales</taxon>
        <taxon>Torulaceae</taxon>
        <taxon>Dendryphion</taxon>
    </lineage>
</organism>
<keyword evidence="3" id="KW-1185">Reference proteome</keyword>
<feature type="transmembrane region" description="Helical" evidence="1">
    <location>
        <begin position="430"/>
        <end position="448"/>
    </location>
</feature>
<gene>
    <name evidence="2" type="ORF">B0J11DRAFT_532038</name>
</gene>
<comment type="caution">
    <text evidence="2">The sequence shown here is derived from an EMBL/GenBank/DDBJ whole genome shotgun (WGS) entry which is preliminary data.</text>
</comment>
<keyword evidence="1" id="KW-0472">Membrane</keyword>
<feature type="transmembrane region" description="Helical" evidence="1">
    <location>
        <begin position="144"/>
        <end position="164"/>
    </location>
</feature>
<evidence type="ECO:0000313" key="2">
    <source>
        <dbReference type="EMBL" id="KAH7122669.1"/>
    </source>
</evidence>
<dbReference type="EMBL" id="JAGMWT010000009">
    <property type="protein sequence ID" value="KAH7122669.1"/>
    <property type="molecule type" value="Genomic_DNA"/>
</dbReference>
<evidence type="ECO:0000313" key="3">
    <source>
        <dbReference type="Proteomes" id="UP000700596"/>
    </source>
</evidence>
<keyword evidence="1" id="KW-0812">Transmembrane</keyword>
<dbReference type="Proteomes" id="UP000700596">
    <property type="component" value="Unassembled WGS sequence"/>
</dbReference>
<proteinExistence type="predicted"/>
<sequence length="491" mass="55774">MSGNVSLTYPLTSALQRVAYNRTWIPPNLNVLNLSSDCAYPSIWLAHYFRTIFPNGGNYPAQATTVLLSNAYRQYWNSSNIRRPNEAQIMAWFYEDLLANQRRNTTNRSIGAFLQTHVLRNCRDEFCSRLPWQGNSDQAGRGMLLTYCAQAVMVTIYVAILLFARASRRSMIELPEYYEQEKETTHPFLHRIRQAVRNTLRIFLDGSLLFCIAMVIAAIVGSSLTLRESRAALKVLGNEETYRNALQSVKAPTKSSPLFSSLAALLSIFPAMALHSIAPKVLRRETYRNYVWVLVACLTAVMMIVTELGITEAEKLDGQSQLLLADVEGQYAFETRCLRSTEFKDLKLALRILFAIRGGLTLLYLIFLALWSKTRLRTNRAFILMRRVWNITAPVSSVLGMWCTLAIFWYFRNKIGSRSGETNKDHEWTFGQIIAISTFAPVVVELAFSWKQGARKANETALNKGFEVVWEKQPEKETIEHPASESSGDKA</sequence>
<name>A0A9P9DPI5_9PLEO</name>
<evidence type="ECO:0000256" key="1">
    <source>
        <dbReference type="SAM" id="Phobius"/>
    </source>
</evidence>
<feature type="transmembrane region" description="Helical" evidence="1">
    <location>
        <begin position="202"/>
        <end position="226"/>
    </location>
</feature>
<feature type="transmembrane region" description="Helical" evidence="1">
    <location>
        <begin position="348"/>
        <end position="371"/>
    </location>
</feature>
<reference evidence="2" key="1">
    <citation type="journal article" date="2021" name="Nat. Commun.">
        <title>Genetic determinants of endophytism in the Arabidopsis root mycobiome.</title>
        <authorList>
            <person name="Mesny F."/>
            <person name="Miyauchi S."/>
            <person name="Thiergart T."/>
            <person name="Pickel B."/>
            <person name="Atanasova L."/>
            <person name="Karlsson M."/>
            <person name="Huettel B."/>
            <person name="Barry K.W."/>
            <person name="Haridas S."/>
            <person name="Chen C."/>
            <person name="Bauer D."/>
            <person name="Andreopoulos W."/>
            <person name="Pangilinan J."/>
            <person name="LaButti K."/>
            <person name="Riley R."/>
            <person name="Lipzen A."/>
            <person name="Clum A."/>
            <person name="Drula E."/>
            <person name="Henrissat B."/>
            <person name="Kohler A."/>
            <person name="Grigoriev I.V."/>
            <person name="Martin F.M."/>
            <person name="Hacquard S."/>
        </authorList>
    </citation>
    <scope>NUCLEOTIDE SEQUENCE</scope>
    <source>
        <strain evidence="2">MPI-CAGE-CH-0243</strain>
    </source>
</reference>
<accession>A0A9P9DPI5</accession>
<feature type="transmembrane region" description="Helical" evidence="1">
    <location>
        <begin position="258"/>
        <end position="278"/>
    </location>
</feature>
<protein>
    <submittedName>
        <fullName evidence="2">Uncharacterized protein</fullName>
    </submittedName>
</protein>
<feature type="transmembrane region" description="Helical" evidence="1">
    <location>
        <begin position="391"/>
        <end position="410"/>
    </location>
</feature>
<keyword evidence="1" id="KW-1133">Transmembrane helix</keyword>
<dbReference type="AlphaFoldDB" id="A0A9P9DPI5"/>
<feature type="transmembrane region" description="Helical" evidence="1">
    <location>
        <begin position="290"/>
        <end position="310"/>
    </location>
</feature>